<proteinExistence type="predicted"/>
<name>A0A0F9JEU6_9ZZZZ</name>
<organism evidence="1">
    <name type="scientific">marine sediment metagenome</name>
    <dbReference type="NCBI Taxonomy" id="412755"/>
    <lineage>
        <taxon>unclassified sequences</taxon>
        <taxon>metagenomes</taxon>
        <taxon>ecological metagenomes</taxon>
    </lineage>
</organism>
<accession>A0A0F9JEU6</accession>
<comment type="caution">
    <text evidence="1">The sequence shown here is derived from an EMBL/GenBank/DDBJ whole genome shotgun (WGS) entry which is preliminary data.</text>
</comment>
<gene>
    <name evidence="1" type="ORF">LCGC14_1765230</name>
</gene>
<evidence type="ECO:0000313" key="1">
    <source>
        <dbReference type="EMBL" id="KKM04341.1"/>
    </source>
</evidence>
<protein>
    <recommendedName>
        <fullName evidence="2">Helix-turn-helix domain-containing protein</fullName>
    </recommendedName>
</protein>
<evidence type="ECO:0008006" key="2">
    <source>
        <dbReference type="Google" id="ProtNLM"/>
    </source>
</evidence>
<sequence>MANLFTVTQIADRLKERSHRVTYVITKCKLKPVERVGIIRLFNEAQIQLIKDELYGLRIQK</sequence>
<dbReference type="EMBL" id="LAZR01016473">
    <property type="protein sequence ID" value="KKM04341.1"/>
    <property type="molecule type" value="Genomic_DNA"/>
</dbReference>
<reference evidence="1" key="1">
    <citation type="journal article" date="2015" name="Nature">
        <title>Complex archaea that bridge the gap between prokaryotes and eukaryotes.</title>
        <authorList>
            <person name="Spang A."/>
            <person name="Saw J.H."/>
            <person name="Jorgensen S.L."/>
            <person name="Zaremba-Niedzwiedzka K."/>
            <person name="Martijn J."/>
            <person name="Lind A.E."/>
            <person name="van Eijk R."/>
            <person name="Schleper C."/>
            <person name="Guy L."/>
            <person name="Ettema T.J."/>
        </authorList>
    </citation>
    <scope>NUCLEOTIDE SEQUENCE</scope>
</reference>
<dbReference type="AlphaFoldDB" id="A0A0F9JEU6"/>